<dbReference type="GO" id="GO:0005829">
    <property type="term" value="C:cytosol"/>
    <property type="evidence" value="ECO:0007669"/>
    <property type="project" value="TreeGrafter"/>
</dbReference>
<name>A0A8J3DKF5_9HYPH</name>
<dbReference type="InterPro" id="IPR035959">
    <property type="entry name" value="RutC-like_sf"/>
</dbReference>
<dbReference type="SUPFAM" id="SSF55298">
    <property type="entry name" value="YjgF-like"/>
    <property type="match status" value="1"/>
</dbReference>
<accession>A0A8J3DKF5</accession>
<dbReference type="CDD" id="cd00448">
    <property type="entry name" value="YjgF_YER057c_UK114_family"/>
    <property type="match status" value="1"/>
</dbReference>
<protein>
    <submittedName>
        <fullName evidence="2">RutC family protein y4sK</fullName>
    </submittedName>
</protein>
<dbReference type="FunFam" id="3.30.1330.40:FF:000001">
    <property type="entry name" value="L-PSP family endoribonuclease"/>
    <property type="match status" value="1"/>
</dbReference>
<dbReference type="NCBIfam" id="TIGR00004">
    <property type="entry name" value="Rid family detoxifying hydrolase"/>
    <property type="match status" value="1"/>
</dbReference>
<dbReference type="PANTHER" id="PTHR11803">
    <property type="entry name" value="2-IMINOBUTANOATE/2-IMINOPROPANOATE DEAMINASE RIDA"/>
    <property type="match status" value="1"/>
</dbReference>
<comment type="caution">
    <text evidence="2">The sequence shown here is derived from an EMBL/GenBank/DDBJ whole genome shotgun (WGS) entry which is preliminary data.</text>
</comment>
<dbReference type="EMBL" id="BMZO01000001">
    <property type="protein sequence ID" value="GHC60570.1"/>
    <property type="molecule type" value="Genomic_DNA"/>
</dbReference>
<dbReference type="RefSeq" id="WP_189486698.1">
    <property type="nucleotide sequence ID" value="NZ_BMZO01000001.1"/>
</dbReference>
<gene>
    <name evidence="2" type="ORF">GCM10010136_00700</name>
</gene>
<proteinExistence type="inferred from homology"/>
<organism evidence="2 3">
    <name type="scientific">Limoniibacter endophyticus</name>
    <dbReference type="NCBI Taxonomy" id="1565040"/>
    <lineage>
        <taxon>Bacteria</taxon>
        <taxon>Pseudomonadati</taxon>
        <taxon>Pseudomonadota</taxon>
        <taxon>Alphaproteobacteria</taxon>
        <taxon>Hyphomicrobiales</taxon>
        <taxon>Bartonellaceae</taxon>
        <taxon>Limoniibacter</taxon>
    </lineage>
</organism>
<dbReference type="Gene3D" id="3.30.1330.40">
    <property type="entry name" value="RutC-like"/>
    <property type="match status" value="1"/>
</dbReference>
<dbReference type="PANTHER" id="PTHR11803:SF39">
    <property type="entry name" value="2-IMINOBUTANOATE_2-IMINOPROPANOATE DEAMINASE"/>
    <property type="match status" value="1"/>
</dbReference>
<comment type="similarity">
    <text evidence="1">Belongs to the RutC family.</text>
</comment>
<evidence type="ECO:0000313" key="3">
    <source>
        <dbReference type="Proteomes" id="UP000641137"/>
    </source>
</evidence>
<dbReference type="PROSITE" id="PS01094">
    <property type="entry name" value="UPF0076"/>
    <property type="match status" value="1"/>
</dbReference>
<sequence>MEAIHTEKAPAAIGPYSQATRHGDTLYVSGQLPVVPETGEFNSQDVVEQTRQALTNLKAVVEAAGADMSKVLKTTVLLTDLSKFADVNAAYAEFFKAPFPARACYQVAALPKGAQIEIEAIVALS</sequence>
<evidence type="ECO:0000313" key="2">
    <source>
        <dbReference type="EMBL" id="GHC60570.1"/>
    </source>
</evidence>
<dbReference type="Proteomes" id="UP000641137">
    <property type="component" value="Unassembled WGS sequence"/>
</dbReference>
<keyword evidence="3" id="KW-1185">Reference proteome</keyword>
<dbReference type="AlphaFoldDB" id="A0A8J3DKF5"/>
<dbReference type="InterPro" id="IPR006056">
    <property type="entry name" value="RidA"/>
</dbReference>
<reference evidence="2" key="1">
    <citation type="journal article" date="2014" name="Int. J. Syst. Evol. Microbiol.">
        <title>Complete genome sequence of Corynebacterium casei LMG S-19264T (=DSM 44701T), isolated from a smear-ripened cheese.</title>
        <authorList>
            <consortium name="US DOE Joint Genome Institute (JGI-PGF)"/>
            <person name="Walter F."/>
            <person name="Albersmeier A."/>
            <person name="Kalinowski J."/>
            <person name="Ruckert C."/>
        </authorList>
    </citation>
    <scope>NUCLEOTIDE SEQUENCE</scope>
    <source>
        <strain evidence="2">KCTC 42097</strain>
    </source>
</reference>
<dbReference type="GO" id="GO:0019239">
    <property type="term" value="F:deaminase activity"/>
    <property type="evidence" value="ECO:0007669"/>
    <property type="project" value="TreeGrafter"/>
</dbReference>
<dbReference type="InterPro" id="IPR006175">
    <property type="entry name" value="YjgF/YER057c/UK114"/>
</dbReference>
<reference evidence="2" key="2">
    <citation type="submission" date="2020-09" db="EMBL/GenBank/DDBJ databases">
        <authorList>
            <person name="Sun Q."/>
            <person name="Kim S."/>
        </authorList>
    </citation>
    <scope>NUCLEOTIDE SEQUENCE</scope>
    <source>
        <strain evidence="2">KCTC 42097</strain>
    </source>
</reference>
<evidence type="ECO:0000256" key="1">
    <source>
        <dbReference type="ARBA" id="ARBA00010552"/>
    </source>
</evidence>
<dbReference type="InterPro" id="IPR019897">
    <property type="entry name" value="RidA_CS"/>
</dbReference>
<dbReference type="Pfam" id="PF01042">
    <property type="entry name" value="Ribonuc_L-PSP"/>
    <property type="match status" value="1"/>
</dbReference>